<dbReference type="RefSeq" id="WP_089080007.1">
    <property type="nucleotide sequence ID" value="NZ_VFPJ01000001.1"/>
</dbReference>
<feature type="transmembrane region" description="Helical" evidence="1">
    <location>
        <begin position="42"/>
        <end position="61"/>
    </location>
</feature>
<keyword evidence="1" id="KW-0812">Transmembrane</keyword>
<dbReference type="InterPro" id="IPR021529">
    <property type="entry name" value="DUF2798"/>
</dbReference>
<gene>
    <name evidence="2" type="ORF">BC670_0754</name>
</gene>
<protein>
    <submittedName>
        <fullName evidence="2">Uncharacterized protein DUF2798</fullName>
    </submittedName>
</protein>
<keyword evidence="1" id="KW-0472">Membrane</keyword>
<proteinExistence type="predicted"/>
<comment type="caution">
    <text evidence="2">The sequence shown here is derived from an EMBL/GenBank/DDBJ whole genome shotgun (WGS) entry which is preliminary data.</text>
</comment>
<dbReference type="Proteomes" id="UP000320773">
    <property type="component" value="Unassembled WGS sequence"/>
</dbReference>
<feature type="transmembrane region" description="Helical" evidence="1">
    <location>
        <begin position="12"/>
        <end position="30"/>
    </location>
</feature>
<evidence type="ECO:0000313" key="2">
    <source>
        <dbReference type="EMBL" id="TQM39907.1"/>
    </source>
</evidence>
<name>A0A543G1F4_9FLAO</name>
<dbReference type="EMBL" id="VFPJ01000001">
    <property type="protein sequence ID" value="TQM39907.1"/>
    <property type="molecule type" value="Genomic_DNA"/>
</dbReference>
<keyword evidence="1" id="KW-1133">Transmembrane helix</keyword>
<evidence type="ECO:0000313" key="3">
    <source>
        <dbReference type="Proteomes" id="UP000320773"/>
    </source>
</evidence>
<sequence>MVKILKKIKDHPLRYNVISTAIITLVLTLINNSGTAHFVCNWLKSWCIASTISILLSVTILKIKK</sequence>
<reference evidence="2 3" key="1">
    <citation type="submission" date="2019-06" db="EMBL/GenBank/DDBJ databases">
        <title>Genomic Encyclopedia of Archaeal and Bacterial Type Strains, Phase II (KMG-II): from individual species to whole genera.</title>
        <authorList>
            <person name="Goeker M."/>
        </authorList>
    </citation>
    <scope>NUCLEOTIDE SEQUENCE [LARGE SCALE GENOMIC DNA]</scope>
    <source>
        <strain evidence="2 3">DSM 24789</strain>
    </source>
</reference>
<organism evidence="2 3">
    <name type="scientific">Flavobacterium branchiophilum</name>
    <dbReference type="NCBI Taxonomy" id="55197"/>
    <lineage>
        <taxon>Bacteria</taxon>
        <taxon>Pseudomonadati</taxon>
        <taxon>Bacteroidota</taxon>
        <taxon>Flavobacteriia</taxon>
        <taxon>Flavobacteriales</taxon>
        <taxon>Flavobacteriaceae</taxon>
        <taxon>Flavobacterium</taxon>
    </lineage>
</organism>
<dbReference type="Pfam" id="PF11391">
    <property type="entry name" value="DUF2798"/>
    <property type="match status" value="1"/>
</dbReference>
<evidence type="ECO:0000256" key="1">
    <source>
        <dbReference type="SAM" id="Phobius"/>
    </source>
</evidence>
<accession>A0A543G1F4</accession>
<dbReference type="AlphaFoldDB" id="A0A543G1F4"/>